<dbReference type="STRING" id="1486262.TM49_01655"/>
<organism evidence="1 2">
    <name type="scientific">Martelella endophytica</name>
    <dbReference type="NCBI Taxonomy" id="1486262"/>
    <lineage>
        <taxon>Bacteria</taxon>
        <taxon>Pseudomonadati</taxon>
        <taxon>Pseudomonadota</taxon>
        <taxon>Alphaproteobacteria</taxon>
        <taxon>Hyphomicrobiales</taxon>
        <taxon>Aurantimonadaceae</taxon>
        <taxon>Martelella</taxon>
    </lineage>
</organism>
<keyword evidence="2" id="KW-1185">Reference proteome</keyword>
<evidence type="ECO:0000313" key="1">
    <source>
        <dbReference type="EMBL" id="AJY44678.1"/>
    </source>
</evidence>
<dbReference type="KEGG" id="mey:TM49_01655"/>
<protein>
    <submittedName>
        <fullName evidence="1">Uncharacterized protein</fullName>
    </submittedName>
</protein>
<dbReference type="Proteomes" id="UP000032611">
    <property type="component" value="Chromosome"/>
</dbReference>
<dbReference type="EMBL" id="CP010803">
    <property type="protein sequence ID" value="AJY44678.1"/>
    <property type="molecule type" value="Genomic_DNA"/>
</dbReference>
<name>A0A0D5LMZ2_MAREN</name>
<reference evidence="1 2" key="1">
    <citation type="journal article" date="2015" name="Genome Announc.">
        <title>Complete genome sequence of Martelella endophytica YC6887, which has antifungal activity associated with a halophyte.</title>
        <authorList>
            <person name="Khan A."/>
            <person name="Khan H."/>
            <person name="Chung E.J."/>
            <person name="Hossain M.T."/>
            <person name="Chung Y.R."/>
        </authorList>
    </citation>
    <scope>NUCLEOTIDE SEQUENCE [LARGE SCALE GENOMIC DNA]</scope>
    <source>
        <strain evidence="1">YC6887</strain>
    </source>
</reference>
<gene>
    <name evidence="1" type="ORF">TM49_01655</name>
</gene>
<sequence length="104" mass="11913">MRRERTPILLVVAASRHEAARAMEAHGLDFGCMESIRIVTDAYLLRRWSSGTPYITAFRETWGSTAETRMLDDVLTLRTRCHELRPANDRDLGPLMRPVREAAE</sequence>
<dbReference type="AlphaFoldDB" id="A0A0D5LMZ2"/>
<evidence type="ECO:0000313" key="2">
    <source>
        <dbReference type="Proteomes" id="UP000032611"/>
    </source>
</evidence>
<accession>A0A0D5LMZ2</accession>
<dbReference type="HOGENOM" id="CLU_2246765_0_0_5"/>
<dbReference type="RefSeq" id="WP_045679257.1">
    <property type="nucleotide sequence ID" value="NZ_CP010803.1"/>
</dbReference>
<proteinExistence type="predicted"/>
<dbReference type="PATRIC" id="fig|1486262.3.peg.339"/>